<organism evidence="1 2">
    <name type="scientific">Pseudocercospora eumusae</name>
    <dbReference type="NCBI Taxonomy" id="321146"/>
    <lineage>
        <taxon>Eukaryota</taxon>
        <taxon>Fungi</taxon>
        <taxon>Dikarya</taxon>
        <taxon>Ascomycota</taxon>
        <taxon>Pezizomycotina</taxon>
        <taxon>Dothideomycetes</taxon>
        <taxon>Dothideomycetidae</taxon>
        <taxon>Mycosphaerellales</taxon>
        <taxon>Mycosphaerellaceae</taxon>
        <taxon>Pseudocercospora</taxon>
    </lineage>
</organism>
<dbReference type="AlphaFoldDB" id="A0A139GX24"/>
<reference evidence="1 2" key="1">
    <citation type="submission" date="2015-07" db="EMBL/GenBank/DDBJ databases">
        <title>Comparative genomics of the Sigatoka disease complex on banana suggests a link between parallel evolutionary changes in Pseudocercospora fijiensis and Pseudocercospora eumusae and increased virulence on the banana host.</title>
        <authorList>
            <person name="Chang T.-C."/>
            <person name="Salvucci A."/>
            <person name="Crous P.W."/>
            <person name="Stergiopoulos I."/>
        </authorList>
    </citation>
    <scope>NUCLEOTIDE SEQUENCE [LARGE SCALE GENOMIC DNA]</scope>
    <source>
        <strain evidence="1 2">CBS 114824</strain>
    </source>
</reference>
<accession>A0A139GX24</accession>
<dbReference type="EMBL" id="LFZN01000259">
    <property type="protein sequence ID" value="KXS94757.1"/>
    <property type="molecule type" value="Genomic_DNA"/>
</dbReference>
<proteinExistence type="predicted"/>
<gene>
    <name evidence="1" type="ORF">AC578_7615</name>
</gene>
<protein>
    <submittedName>
        <fullName evidence="1">Uncharacterized protein</fullName>
    </submittedName>
</protein>
<name>A0A139GX24_9PEZI</name>
<comment type="caution">
    <text evidence="1">The sequence shown here is derived from an EMBL/GenBank/DDBJ whole genome shotgun (WGS) entry which is preliminary data.</text>
</comment>
<evidence type="ECO:0000313" key="2">
    <source>
        <dbReference type="Proteomes" id="UP000070133"/>
    </source>
</evidence>
<dbReference type="Proteomes" id="UP000070133">
    <property type="component" value="Unassembled WGS sequence"/>
</dbReference>
<keyword evidence="2" id="KW-1185">Reference proteome</keyword>
<sequence>MRHYIDTSVNTCRKRRYLIRENAAFRLGSSLVASRDDNDSASAWRLNYRLHHYSTTAFYCTASGSIREEAGFAMLSEAFQHLSSDYTAG</sequence>
<evidence type="ECO:0000313" key="1">
    <source>
        <dbReference type="EMBL" id="KXS94757.1"/>
    </source>
</evidence>